<protein>
    <submittedName>
        <fullName evidence="1">Uncharacterized protein</fullName>
    </submittedName>
</protein>
<dbReference type="PROSITE" id="PS51257">
    <property type="entry name" value="PROKAR_LIPOPROTEIN"/>
    <property type="match status" value="1"/>
</dbReference>
<comment type="caution">
    <text evidence="1">The sequence shown here is derived from an EMBL/GenBank/DDBJ whole genome shotgun (WGS) entry which is preliminary data.</text>
</comment>
<dbReference type="EMBL" id="PGCK01000001">
    <property type="protein sequence ID" value="MCD1293389.1"/>
    <property type="molecule type" value="Genomic_DNA"/>
</dbReference>
<evidence type="ECO:0000313" key="1">
    <source>
        <dbReference type="EMBL" id="MCD1293389.1"/>
    </source>
</evidence>
<dbReference type="RefSeq" id="WP_230739110.1">
    <property type="nucleotide sequence ID" value="NZ_PGCK01000001.1"/>
</dbReference>
<evidence type="ECO:0000313" key="2">
    <source>
        <dbReference type="Proteomes" id="UP001320159"/>
    </source>
</evidence>
<proteinExistence type="predicted"/>
<keyword evidence="2" id="KW-1185">Reference proteome</keyword>
<accession>A0AAP2R9I5</accession>
<organism evidence="1 2">
    <name type="scientific">Methanooceanicella nereidis</name>
    <dbReference type="NCBI Taxonomy" id="2052831"/>
    <lineage>
        <taxon>Archaea</taxon>
        <taxon>Methanobacteriati</taxon>
        <taxon>Methanobacteriota</taxon>
        <taxon>Stenosarchaea group</taxon>
        <taxon>Methanomicrobia</taxon>
        <taxon>Methanocellales</taxon>
        <taxon>Methanocellaceae</taxon>
        <taxon>Methanooceanicella</taxon>
    </lineage>
</organism>
<reference evidence="1 2" key="1">
    <citation type="submission" date="2017-11" db="EMBL/GenBank/DDBJ databases">
        <title>Isolation and Characterization of Family Methanocellaceae Species from Potential Methane Hydrate Area Offshore Southwestern Taiwan.</title>
        <authorList>
            <person name="Zhang W.-L."/>
            <person name="Chen W.-C."/>
            <person name="Lai M.-C."/>
            <person name="Chen S.-C."/>
        </authorList>
    </citation>
    <scope>NUCLEOTIDE SEQUENCE [LARGE SCALE GENOMIC DNA]</scope>
    <source>
        <strain evidence="1 2">CWC-04</strain>
    </source>
</reference>
<gene>
    <name evidence="1" type="ORF">CUJ83_00050</name>
</gene>
<dbReference type="AlphaFoldDB" id="A0AAP2R9I5"/>
<name>A0AAP2R9I5_9EURY</name>
<dbReference type="Proteomes" id="UP001320159">
    <property type="component" value="Unassembled WGS sequence"/>
</dbReference>
<sequence>MRCKYLIAAIAMLIFSCSMVCDASDSYAYPQYVPCGAVTYSGYGDGAGYCRQPDIKGDYSCGQVWGYDLPYSFAYGAGRPYYIDHNYGVPSGMCWECPALFPNGVPEAGTFYGNPEYATLINYDLAYPFSYAWRPWWY</sequence>